<evidence type="ECO:0000313" key="4">
    <source>
        <dbReference type="Proteomes" id="UP000324767"/>
    </source>
</evidence>
<reference evidence="3 4" key="1">
    <citation type="submission" date="2019-09" db="EMBL/GenBank/DDBJ databases">
        <title>The hologenome of the rock-dwelling lichen Lasallia pustulata.</title>
        <authorList>
            <person name="Greshake Tzovaras B."/>
            <person name="Segers F."/>
            <person name="Bicker A."/>
            <person name="Dal Grande F."/>
            <person name="Otte J."/>
            <person name="Hankeln T."/>
            <person name="Schmitt I."/>
            <person name="Ebersberger I."/>
        </authorList>
    </citation>
    <scope>NUCLEOTIDE SEQUENCE [LARGE SCALE GENOMIC DNA]</scope>
    <source>
        <strain evidence="3">A1-1</strain>
    </source>
</reference>
<feature type="domain" description="GP-PDE" evidence="2">
    <location>
        <begin position="57"/>
        <end position="285"/>
    </location>
</feature>
<dbReference type="InterPro" id="IPR017946">
    <property type="entry name" value="PLC-like_Pdiesterase_TIM-brl"/>
</dbReference>
<dbReference type="InterPro" id="IPR030395">
    <property type="entry name" value="GP_PDE_dom"/>
</dbReference>
<dbReference type="AlphaFoldDB" id="A0A5M8PJA3"/>
<dbReference type="PANTHER" id="PTHR43805:SF1">
    <property type="entry name" value="GP-PDE DOMAIN-CONTAINING PROTEIN"/>
    <property type="match status" value="1"/>
</dbReference>
<dbReference type="GO" id="GO:0008081">
    <property type="term" value="F:phosphoric diester hydrolase activity"/>
    <property type="evidence" value="ECO:0007669"/>
    <property type="project" value="InterPro"/>
</dbReference>
<proteinExistence type="predicted"/>
<dbReference type="OrthoDB" id="1058301at2759"/>
<dbReference type="PANTHER" id="PTHR43805">
    <property type="entry name" value="GLYCEROPHOSPHORYL DIESTER PHOSPHODIESTERASE"/>
    <property type="match status" value="1"/>
</dbReference>
<feature type="region of interest" description="Disordered" evidence="1">
    <location>
        <begin position="207"/>
        <end position="285"/>
    </location>
</feature>
<sequence length="285" mass="30891">MPVPKSLLQQVIALPPFLFDRKIHDSLAETPDIPMDSSFPNPTWTYAKKSKDGNRLPQTIAHRGYKAKHPENTMGAFRGAVKAGTHAIETDIHLSKDGVVVLSHDATLRRCFGKDEKIIDCTWDYLSKLRTLKEPHEPMPQLGELLEFLASPGQEDIWLLLDIKLDNDADTIMRLISHTIQRTPPSPTRPWNQRILLGCWALKFLPPAPPTSPPSPQPTSASPSPTRGASSPTPASPSTSSSKSSWAPSAPSSCATPAPPAAPSTCGPSTRRRSCAGVSVAGWMA</sequence>
<dbReference type="GO" id="GO:0006629">
    <property type="term" value="P:lipid metabolic process"/>
    <property type="evidence" value="ECO:0007669"/>
    <property type="project" value="InterPro"/>
</dbReference>
<dbReference type="Pfam" id="PF03009">
    <property type="entry name" value="GDPD"/>
    <property type="match status" value="1"/>
</dbReference>
<evidence type="ECO:0000259" key="2">
    <source>
        <dbReference type="PROSITE" id="PS51704"/>
    </source>
</evidence>
<evidence type="ECO:0000256" key="1">
    <source>
        <dbReference type="SAM" id="MobiDB-lite"/>
    </source>
</evidence>
<dbReference type="SUPFAM" id="SSF51695">
    <property type="entry name" value="PLC-like phosphodiesterases"/>
    <property type="match status" value="1"/>
</dbReference>
<gene>
    <name evidence="3" type="ORF">FRX48_07764</name>
</gene>
<name>A0A5M8PJA3_9LECA</name>
<dbReference type="EMBL" id="VXIT01000013">
    <property type="protein sequence ID" value="KAA6408682.1"/>
    <property type="molecule type" value="Genomic_DNA"/>
</dbReference>
<evidence type="ECO:0000313" key="3">
    <source>
        <dbReference type="EMBL" id="KAA6408682.1"/>
    </source>
</evidence>
<accession>A0A5M8PJA3</accession>
<dbReference type="Proteomes" id="UP000324767">
    <property type="component" value="Unassembled WGS sequence"/>
</dbReference>
<feature type="compositionally biased region" description="Pro residues" evidence="1">
    <location>
        <begin position="207"/>
        <end position="217"/>
    </location>
</feature>
<protein>
    <submittedName>
        <fullName evidence="3">Tubulin-domain-containing</fullName>
    </submittedName>
</protein>
<dbReference type="Gene3D" id="3.20.20.190">
    <property type="entry name" value="Phosphatidylinositol (PI) phosphodiesterase"/>
    <property type="match status" value="1"/>
</dbReference>
<organism evidence="3 4">
    <name type="scientific">Lasallia pustulata</name>
    <dbReference type="NCBI Taxonomy" id="136370"/>
    <lineage>
        <taxon>Eukaryota</taxon>
        <taxon>Fungi</taxon>
        <taxon>Dikarya</taxon>
        <taxon>Ascomycota</taxon>
        <taxon>Pezizomycotina</taxon>
        <taxon>Lecanoromycetes</taxon>
        <taxon>OSLEUM clade</taxon>
        <taxon>Umbilicariomycetidae</taxon>
        <taxon>Umbilicariales</taxon>
        <taxon>Umbilicariaceae</taxon>
        <taxon>Lasallia</taxon>
    </lineage>
</organism>
<comment type="caution">
    <text evidence="3">The sequence shown here is derived from an EMBL/GenBank/DDBJ whole genome shotgun (WGS) entry which is preliminary data.</text>
</comment>
<feature type="compositionally biased region" description="Low complexity" evidence="1">
    <location>
        <begin position="218"/>
        <end position="256"/>
    </location>
</feature>
<dbReference type="PROSITE" id="PS51704">
    <property type="entry name" value="GP_PDE"/>
    <property type="match status" value="1"/>
</dbReference>